<reference evidence="3 4" key="1">
    <citation type="journal article" date="2024" name="J. Plant Pathol.">
        <title>Sequence and assembly of the genome of Seiridium unicorne, isolate CBS 538.82, causal agent of cypress canker disease.</title>
        <authorList>
            <person name="Scali E."/>
            <person name="Rocca G.D."/>
            <person name="Danti R."/>
            <person name="Garbelotto M."/>
            <person name="Barberini S."/>
            <person name="Baroncelli R."/>
            <person name="Emiliani G."/>
        </authorList>
    </citation>
    <scope>NUCLEOTIDE SEQUENCE [LARGE SCALE GENOMIC DNA]</scope>
    <source>
        <strain evidence="3 4">BM-138-508</strain>
    </source>
</reference>
<keyword evidence="4" id="KW-1185">Reference proteome</keyword>
<organism evidence="3 4">
    <name type="scientific">Seiridium unicorne</name>
    <dbReference type="NCBI Taxonomy" id="138068"/>
    <lineage>
        <taxon>Eukaryota</taxon>
        <taxon>Fungi</taxon>
        <taxon>Dikarya</taxon>
        <taxon>Ascomycota</taxon>
        <taxon>Pezizomycotina</taxon>
        <taxon>Sordariomycetes</taxon>
        <taxon>Xylariomycetidae</taxon>
        <taxon>Amphisphaeriales</taxon>
        <taxon>Sporocadaceae</taxon>
        <taxon>Seiridium</taxon>
    </lineage>
</organism>
<dbReference type="InterPro" id="IPR025676">
    <property type="entry name" value="Clr5_dom"/>
</dbReference>
<dbReference type="PANTHER" id="PTHR38788:SF3">
    <property type="entry name" value="CLR5 DOMAIN-CONTAINING PROTEIN"/>
    <property type="match status" value="1"/>
</dbReference>
<comment type="caution">
    <text evidence="3">The sequence shown here is derived from an EMBL/GenBank/DDBJ whole genome shotgun (WGS) entry which is preliminary data.</text>
</comment>
<proteinExistence type="predicted"/>
<protein>
    <submittedName>
        <fullName evidence="3">Clr5 domain-containing protein</fullName>
    </submittedName>
</protein>
<evidence type="ECO:0000256" key="1">
    <source>
        <dbReference type="SAM" id="MobiDB-lite"/>
    </source>
</evidence>
<dbReference type="Proteomes" id="UP001408356">
    <property type="component" value="Unassembled WGS sequence"/>
</dbReference>
<evidence type="ECO:0000259" key="2">
    <source>
        <dbReference type="Pfam" id="PF14420"/>
    </source>
</evidence>
<evidence type="ECO:0000313" key="3">
    <source>
        <dbReference type="EMBL" id="KAK9414645.1"/>
    </source>
</evidence>
<evidence type="ECO:0000313" key="4">
    <source>
        <dbReference type="Proteomes" id="UP001408356"/>
    </source>
</evidence>
<gene>
    <name evidence="3" type="ORF">SUNI508_11083</name>
</gene>
<dbReference type="EMBL" id="JARVKF010000424">
    <property type="protein sequence ID" value="KAK9414645.1"/>
    <property type="molecule type" value="Genomic_DNA"/>
</dbReference>
<accession>A0ABR2UJI4</accession>
<feature type="compositionally biased region" description="Polar residues" evidence="1">
    <location>
        <begin position="123"/>
        <end position="141"/>
    </location>
</feature>
<sequence>MASPNPRWANPEDWQRHRAVITELYEAQNMTLADVMKVMEEKHSFFATARMYKTRFNKWGLQKTLRFQQVGELLRQNTDRAAAGKESVRLIRGKPVDDKRLRKYLRSLPPDRHSQLAELVHGQTATPGTAQSPASAVSCRTPSPGPSLSHLFPLRPPDQLRIPEETIASMRTYVRGSLDSGLWTLDPNNIVRAGPLFNFWNLGQTAKRLLGAGQTKQAFQVLQNCFHEYKALLLAQSPSLYLYTYIVALTFADGYPDLYTAFLRYITNLSSIVFSESHPLCAMFGNMLRMDPTAARESVIALTQAYIHFCQVTPESIAMLDVEGFISIHFAEIGLHGRDVAETTLRRMMEKLEPHRHIDIMEAIWVDARDDLSAMLIKQDKYQEAALILRESLKSRVLPKYPLLQASANRNLFKIARDRGTQEEAVRAGHSMVKFASDLWGMSDNKTITLLTDFMVYLRKVEMDELADRIDKDFDAAMEELSKDIGVFDLGL</sequence>
<feature type="region of interest" description="Disordered" evidence="1">
    <location>
        <begin position="123"/>
        <end position="142"/>
    </location>
</feature>
<dbReference type="PANTHER" id="PTHR38788">
    <property type="entry name" value="CLR5 DOMAIN-CONTAINING PROTEIN"/>
    <property type="match status" value="1"/>
</dbReference>
<feature type="domain" description="Clr5" evidence="2">
    <location>
        <begin position="11"/>
        <end position="63"/>
    </location>
</feature>
<name>A0ABR2UJI4_9PEZI</name>
<dbReference type="Pfam" id="PF14420">
    <property type="entry name" value="Clr5"/>
    <property type="match status" value="1"/>
</dbReference>